<evidence type="ECO:0000256" key="9">
    <source>
        <dbReference type="SAM" id="Phobius"/>
    </source>
</evidence>
<evidence type="ECO:0000313" key="10">
    <source>
        <dbReference type="EMBL" id="RPB10832.1"/>
    </source>
</evidence>
<dbReference type="InParanoid" id="A0A3N4KNC5"/>
<feature type="transmembrane region" description="Helical" evidence="9">
    <location>
        <begin position="151"/>
        <end position="167"/>
    </location>
</feature>
<feature type="transmembrane region" description="Helical" evidence="9">
    <location>
        <begin position="179"/>
        <end position="200"/>
    </location>
</feature>
<dbReference type="GO" id="GO:0016811">
    <property type="term" value="F:hydrolase activity, acting on carbon-nitrogen (but not peptide) bonds, in linear amides"/>
    <property type="evidence" value="ECO:0007669"/>
    <property type="project" value="InterPro"/>
</dbReference>
<dbReference type="PANTHER" id="PTHR46187">
    <property type="entry name" value="ALKALINE CERAMIDASE 3"/>
    <property type="match status" value="1"/>
</dbReference>
<dbReference type="FunCoup" id="A0A3N4KNC5">
    <property type="interactions" value="579"/>
</dbReference>
<feature type="transmembrane region" description="Helical" evidence="9">
    <location>
        <begin position="90"/>
        <end position="112"/>
    </location>
</feature>
<sequence>MYWSIPYPAEKHHHWGPETATLNWCEEDYYLTRYCAEIVNSVTNAVFVWLAVKGLRNCWTERHDVIFAVTFGGYLCVGVGSFLFHATLWYSMQLVDELSMIYTTCLMAWASLSNGKPPAIATLYGLLLSALALSITFIYHSLGDPTFHQNAYAILTALLLFRSWYLMETRLRRTRPHDVDTMWWMVGWGLFVFLCGFALWNVDNAWCGALRGWRRGVGLPWGVLAEGHGWWHLLTGVGAYYYIVYGIWLRHCLNGDQDQFDLDWPKIWHLPVIRRKRGADGAAAVVVGKKKA</sequence>
<feature type="binding site" evidence="7">
    <location>
        <position position="26"/>
    </location>
    <ligand>
        <name>Ca(2+)</name>
        <dbReference type="ChEBI" id="CHEBI:29108"/>
    </ligand>
</feature>
<evidence type="ECO:0000256" key="2">
    <source>
        <dbReference type="ARBA" id="ARBA00009780"/>
    </source>
</evidence>
<evidence type="ECO:0000256" key="7">
    <source>
        <dbReference type="PIRSR" id="PIRSR608901-1"/>
    </source>
</evidence>
<dbReference type="InterPro" id="IPR008901">
    <property type="entry name" value="ACER"/>
</dbReference>
<dbReference type="Proteomes" id="UP000277580">
    <property type="component" value="Unassembled WGS sequence"/>
</dbReference>
<keyword evidence="8" id="KW-0862">Zinc</keyword>
<evidence type="ECO:0000256" key="1">
    <source>
        <dbReference type="ARBA" id="ARBA00004141"/>
    </source>
</evidence>
<evidence type="ECO:0000256" key="8">
    <source>
        <dbReference type="PIRSR" id="PIRSR608901-2"/>
    </source>
</evidence>
<comment type="subcellular location">
    <subcellularLocation>
        <location evidence="1">Membrane</location>
        <topology evidence="1">Multi-pass membrane protein</topology>
    </subcellularLocation>
</comment>
<dbReference type="STRING" id="1392247.A0A3N4KNC5"/>
<keyword evidence="7" id="KW-0479">Metal-binding</keyword>
<name>A0A3N4KNC5_9PEZI</name>
<gene>
    <name evidence="10" type="ORF">P167DRAFT_242506</name>
</gene>
<feature type="transmembrane region" description="Helical" evidence="9">
    <location>
        <begin position="64"/>
        <end position="84"/>
    </location>
</feature>
<keyword evidence="3 9" id="KW-0812">Transmembrane</keyword>
<keyword evidence="5 9" id="KW-1133">Transmembrane helix</keyword>
<evidence type="ECO:0000313" key="11">
    <source>
        <dbReference type="Proteomes" id="UP000277580"/>
    </source>
</evidence>
<feature type="transmembrane region" description="Helical" evidence="9">
    <location>
        <begin position="119"/>
        <end position="139"/>
    </location>
</feature>
<dbReference type="OrthoDB" id="187171at2759"/>
<feature type="binding site" evidence="8">
    <location>
        <position position="228"/>
    </location>
    <ligand>
        <name>Zn(2+)</name>
        <dbReference type="ChEBI" id="CHEBI:29105"/>
        <note>catalytic</note>
    </ligand>
</feature>
<keyword evidence="6 9" id="KW-0472">Membrane</keyword>
<dbReference type="Pfam" id="PF05875">
    <property type="entry name" value="Ceramidase"/>
    <property type="match status" value="1"/>
</dbReference>
<organism evidence="10 11">
    <name type="scientific">Morchella conica CCBAS932</name>
    <dbReference type="NCBI Taxonomy" id="1392247"/>
    <lineage>
        <taxon>Eukaryota</taxon>
        <taxon>Fungi</taxon>
        <taxon>Dikarya</taxon>
        <taxon>Ascomycota</taxon>
        <taxon>Pezizomycotina</taxon>
        <taxon>Pezizomycetes</taxon>
        <taxon>Pezizales</taxon>
        <taxon>Morchellaceae</taxon>
        <taxon>Morchella</taxon>
    </lineage>
</organism>
<feature type="transmembrane region" description="Helical" evidence="9">
    <location>
        <begin position="31"/>
        <end position="52"/>
    </location>
</feature>
<dbReference type="PANTHER" id="PTHR46187:SF3">
    <property type="entry name" value="ALKALINE CERAMIDASE 3"/>
    <property type="match status" value="1"/>
</dbReference>
<keyword evidence="11" id="KW-1185">Reference proteome</keyword>
<comment type="cofactor">
    <cofactor evidence="8">
        <name>Zn(2+)</name>
        <dbReference type="ChEBI" id="CHEBI:29105"/>
    </cofactor>
</comment>
<dbReference type="AlphaFoldDB" id="A0A3N4KNC5"/>
<feature type="binding site" evidence="7">
    <location>
        <position position="24"/>
    </location>
    <ligand>
        <name>Ca(2+)</name>
        <dbReference type="ChEBI" id="CHEBI:29108"/>
    </ligand>
</feature>
<evidence type="ECO:0000256" key="4">
    <source>
        <dbReference type="ARBA" id="ARBA00022801"/>
    </source>
</evidence>
<comment type="similarity">
    <text evidence="2">Belongs to the alkaline ceramidase family.</text>
</comment>
<dbReference type="GO" id="GO:0046872">
    <property type="term" value="F:metal ion binding"/>
    <property type="evidence" value="ECO:0007669"/>
    <property type="project" value="UniProtKB-KW"/>
</dbReference>
<keyword evidence="7" id="KW-0106">Calcium</keyword>
<protein>
    <submittedName>
        <fullName evidence="10">Alkaline phytoceramidase</fullName>
    </submittedName>
</protein>
<evidence type="ECO:0000256" key="5">
    <source>
        <dbReference type="ARBA" id="ARBA00022989"/>
    </source>
</evidence>
<feature type="binding site" evidence="8">
    <location>
        <position position="85"/>
    </location>
    <ligand>
        <name>Zn(2+)</name>
        <dbReference type="ChEBI" id="CHEBI:29105"/>
        <note>catalytic</note>
    </ligand>
</feature>
<keyword evidence="4" id="KW-0378">Hydrolase</keyword>
<proteinExistence type="inferred from homology"/>
<dbReference type="GO" id="GO:0046514">
    <property type="term" value="P:ceramide catabolic process"/>
    <property type="evidence" value="ECO:0007669"/>
    <property type="project" value="TreeGrafter"/>
</dbReference>
<evidence type="ECO:0000256" key="6">
    <source>
        <dbReference type="ARBA" id="ARBA00023136"/>
    </source>
</evidence>
<feature type="binding site" evidence="7">
    <location>
        <position position="37"/>
    </location>
    <ligand>
        <name>Ca(2+)</name>
        <dbReference type="ChEBI" id="CHEBI:29108"/>
    </ligand>
</feature>
<dbReference type="EMBL" id="ML119140">
    <property type="protein sequence ID" value="RPB10832.1"/>
    <property type="molecule type" value="Genomic_DNA"/>
</dbReference>
<accession>A0A3N4KNC5</accession>
<feature type="binding site" evidence="8">
    <location>
        <position position="232"/>
    </location>
    <ligand>
        <name>Zn(2+)</name>
        <dbReference type="ChEBI" id="CHEBI:29105"/>
        <note>catalytic</note>
    </ligand>
</feature>
<feature type="transmembrane region" description="Helical" evidence="9">
    <location>
        <begin position="229"/>
        <end position="249"/>
    </location>
</feature>
<dbReference type="GO" id="GO:0005789">
    <property type="term" value="C:endoplasmic reticulum membrane"/>
    <property type="evidence" value="ECO:0007669"/>
    <property type="project" value="TreeGrafter"/>
</dbReference>
<evidence type="ECO:0000256" key="3">
    <source>
        <dbReference type="ARBA" id="ARBA00022692"/>
    </source>
</evidence>
<reference evidence="10 11" key="1">
    <citation type="journal article" date="2018" name="Nat. Ecol. Evol.">
        <title>Pezizomycetes genomes reveal the molecular basis of ectomycorrhizal truffle lifestyle.</title>
        <authorList>
            <person name="Murat C."/>
            <person name="Payen T."/>
            <person name="Noel B."/>
            <person name="Kuo A."/>
            <person name="Morin E."/>
            <person name="Chen J."/>
            <person name="Kohler A."/>
            <person name="Krizsan K."/>
            <person name="Balestrini R."/>
            <person name="Da Silva C."/>
            <person name="Montanini B."/>
            <person name="Hainaut M."/>
            <person name="Levati E."/>
            <person name="Barry K.W."/>
            <person name="Belfiori B."/>
            <person name="Cichocki N."/>
            <person name="Clum A."/>
            <person name="Dockter R.B."/>
            <person name="Fauchery L."/>
            <person name="Guy J."/>
            <person name="Iotti M."/>
            <person name="Le Tacon F."/>
            <person name="Lindquist E.A."/>
            <person name="Lipzen A."/>
            <person name="Malagnac F."/>
            <person name="Mello A."/>
            <person name="Molinier V."/>
            <person name="Miyauchi S."/>
            <person name="Poulain J."/>
            <person name="Riccioni C."/>
            <person name="Rubini A."/>
            <person name="Sitrit Y."/>
            <person name="Splivallo R."/>
            <person name="Traeger S."/>
            <person name="Wang M."/>
            <person name="Zifcakova L."/>
            <person name="Wipf D."/>
            <person name="Zambonelli A."/>
            <person name="Paolocci F."/>
            <person name="Nowrousian M."/>
            <person name="Ottonello S."/>
            <person name="Baldrian P."/>
            <person name="Spatafora J.W."/>
            <person name="Henrissat B."/>
            <person name="Nagy L.G."/>
            <person name="Aury J.M."/>
            <person name="Wincker P."/>
            <person name="Grigoriev I.V."/>
            <person name="Bonfante P."/>
            <person name="Martin F.M."/>
        </authorList>
    </citation>
    <scope>NUCLEOTIDE SEQUENCE [LARGE SCALE GENOMIC DNA]</scope>
    <source>
        <strain evidence="10 11">CCBAS932</strain>
    </source>
</reference>
<dbReference type="GO" id="GO:0046513">
    <property type="term" value="P:ceramide biosynthetic process"/>
    <property type="evidence" value="ECO:0007669"/>
    <property type="project" value="TreeGrafter"/>
</dbReference>